<protein>
    <recommendedName>
        <fullName evidence="4">Letm1 RBD domain-containing protein</fullName>
    </recommendedName>
</protein>
<keyword evidence="1" id="KW-0496">Mitochondrion</keyword>
<keyword evidence="3" id="KW-0812">Transmembrane</keyword>
<feature type="domain" description="Letm1 RBD" evidence="4">
    <location>
        <begin position="233"/>
        <end position="406"/>
    </location>
</feature>
<dbReference type="EMBL" id="LFMY01000002">
    <property type="protein sequence ID" value="OKL63456.1"/>
    <property type="molecule type" value="Genomic_DNA"/>
</dbReference>
<comment type="caution">
    <text evidence="5">The sequence shown here is derived from an EMBL/GenBank/DDBJ whole genome shotgun (WGS) entry which is preliminary data.</text>
</comment>
<evidence type="ECO:0000256" key="3">
    <source>
        <dbReference type="SAM" id="Phobius"/>
    </source>
</evidence>
<name>A0A1Q5QC20_TALAT</name>
<evidence type="ECO:0000313" key="6">
    <source>
        <dbReference type="Proteomes" id="UP000214365"/>
    </source>
</evidence>
<evidence type="ECO:0000259" key="4">
    <source>
        <dbReference type="PROSITE" id="PS51758"/>
    </source>
</evidence>
<dbReference type="AlphaFoldDB" id="A0A1Q5QC20"/>
<evidence type="ECO:0000313" key="5">
    <source>
        <dbReference type="EMBL" id="OKL63456.1"/>
    </source>
</evidence>
<evidence type="ECO:0000256" key="1">
    <source>
        <dbReference type="PROSITE-ProRule" id="PRU01094"/>
    </source>
</evidence>
<organism evidence="5 6">
    <name type="scientific">Talaromyces atroroseus</name>
    <dbReference type="NCBI Taxonomy" id="1441469"/>
    <lineage>
        <taxon>Eukaryota</taxon>
        <taxon>Fungi</taxon>
        <taxon>Dikarya</taxon>
        <taxon>Ascomycota</taxon>
        <taxon>Pezizomycotina</taxon>
        <taxon>Eurotiomycetes</taxon>
        <taxon>Eurotiomycetidae</taxon>
        <taxon>Eurotiales</taxon>
        <taxon>Trichocomaceae</taxon>
        <taxon>Talaromyces</taxon>
        <taxon>Talaromyces sect. Trachyspermi</taxon>
    </lineage>
</organism>
<sequence>MSSAICGRCAATASHLAPQRRGRLPVDNALLSAHFVLTRTRHSKIQIYSSSIQTAITRRHATSSASGKRNRPKPSPPPNPTTPNARSSSSNARKPASLTPTVNAPVSTLPAELNLPPSPTTATETLPKKLSRFVAFGRAYLAFYKTGLKNVYYNYKDSLPIRRALGLPAYIPTSPPPPEARGGNSPGATSFKTAIDALKISRADFQLVRRAAHDVRRMIPFGLLLIICGEFTPLIVAAVGDSVTPFTCRIPRQIEKTRIKRVEQKRCALKAVQGGLGSVKPIPPGSAEEMAWLAEQFGTREFASTASAEQVLRACSTFGLAKSHDRPSFLVPFVYRPRLLRWAEYLDLDDRLIVSCGGVRAMSADEVRIAVDERGGAGVGSDLGLEALEKEERRWLSEWLARRKIT</sequence>
<dbReference type="OrthoDB" id="73691at2759"/>
<dbReference type="PROSITE" id="PS51758">
    <property type="entry name" value="LETM1_RBD"/>
    <property type="match status" value="1"/>
</dbReference>
<dbReference type="InterPro" id="IPR033122">
    <property type="entry name" value="LETM1-like_RBD"/>
</dbReference>
<feature type="transmembrane region" description="Helical" evidence="3">
    <location>
        <begin position="219"/>
        <end position="240"/>
    </location>
</feature>
<reference evidence="5 6" key="1">
    <citation type="submission" date="2015-06" db="EMBL/GenBank/DDBJ databases">
        <title>Talaromyces atroroseus IBT 11181 draft genome.</title>
        <authorList>
            <person name="Rasmussen K.B."/>
            <person name="Rasmussen S."/>
            <person name="Petersen B."/>
            <person name="Sicheritz-Ponten T."/>
            <person name="Mortensen U.H."/>
            <person name="Thrane U."/>
        </authorList>
    </citation>
    <scope>NUCLEOTIDE SEQUENCE [LARGE SCALE GENOMIC DNA]</scope>
    <source>
        <strain evidence="5 6">IBT 11181</strain>
    </source>
</reference>
<feature type="region of interest" description="Disordered" evidence="2">
    <location>
        <begin position="56"/>
        <end position="124"/>
    </location>
</feature>
<evidence type="ECO:0000256" key="2">
    <source>
        <dbReference type="SAM" id="MobiDB-lite"/>
    </source>
</evidence>
<proteinExistence type="predicted"/>
<feature type="compositionally biased region" description="Low complexity" evidence="2">
    <location>
        <begin position="82"/>
        <end position="97"/>
    </location>
</feature>
<keyword evidence="6" id="KW-1185">Reference proteome</keyword>
<dbReference type="GO" id="GO:0043022">
    <property type="term" value="F:ribosome binding"/>
    <property type="evidence" value="ECO:0007669"/>
    <property type="project" value="InterPro"/>
</dbReference>
<dbReference type="Proteomes" id="UP000214365">
    <property type="component" value="Unassembled WGS sequence"/>
</dbReference>
<gene>
    <name evidence="5" type="ORF">UA08_02073</name>
</gene>
<keyword evidence="3" id="KW-0472">Membrane</keyword>
<dbReference type="GeneID" id="31001828"/>
<dbReference type="RefSeq" id="XP_020123577.1">
    <property type="nucleotide sequence ID" value="XM_020261807.1"/>
</dbReference>
<accession>A0A1Q5QC20</accession>
<keyword evidence="3" id="KW-1133">Transmembrane helix</keyword>
<feature type="compositionally biased region" description="Polar residues" evidence="2">
    <location>
        <begin position="56"/>
        <end position="67"/>
    </location>
</feature>